<organism evidence="8 9">
    <name type="scientific">Thermospira aquatica</name>
    <dbReference type="NCBI Taxonomy" id="2828656"/>
    <lineage>
        <taxon>Bacteria</taxon>
        <taxon>Pseudomonadati</taxon>
        <taxon>Spirochaetota</taxon>
        <taxon>Spirochaetia</taxon>
        <taxon>Brevinematales</taxon>
        <taxon>Thermospiraceae</taxon>
        <taxon>Thermospira</taxon>
    </lineage>
</organism>
<dbReference type="InterPro" id="IPR003439">
    <property type="entry name" value="ABC_transporter-like_ATP-bd"/>
</dbReference>
<reference evidence="8" key="2">
    <citation type="submission" date="2022-06" db="EMBL/GenBank/DDBJ databases">
        <title>Thermospira aquatica gen. nov., sp. nov.</title>
        <authorList>
            <person name="Ben Ali Gam Z."/>
            <person name="Labat M."/>
        </authorList>
    </citation>
    <scope>NUCLEOTIDE SEQUENCE</scope>
    <source>
        <strain evidence="8">F1F22</strain>
    </source>
</reference>
<dbReference type="EMBL" id="CP073355">
    <property type="protein sequence ID" value="URA10899.1"/>
    <property type="molecule type" value="Genomic_DNA"/>
</dbReference>
<dbReference type="Proteomes" id="UP001056539">
    <property type="component" value="Chromosome"/>
</dbReference>
<keyword evidence="2" id="KW-0813">Transport</keyword>
<dbReference type="AlphaFoldDB" id="A0AAX3BFR9"/>
<name>A0AAX3BFR9_9SPIR</name>
<evidence type="ECO:0000256" key="3">
    <source>
        <dbReference type="ARBA" id="ARBA00022475"/>
    </source>
</evidence>
<evidence type="ECO:0000313" key="8">
    <source>
        <dbReference type="EMBL" id="URA10899.1"/>
    </source>
</evidence>
<dbReference type="PROSITE" id="PS50893">
    <property type="entry name" value="ABC_TRANSPORTER_2"/>
    <property type="match status" value="1"/>
</dbReference>
<evidence type="ECO:0000313" key="9">
    <source>
        <dbReference type="Proteomes" id="UP001056539"/>
    </source>
</evidence>
<dbReference type="GO" id="GO:0005524">
    <property type="term" value="F:ATP binding"/>
    <property type="evidence" value="ECO:0007669"/>
    <property type="project" value="UniProtKB-KW"/>
</dbReference>
<keyword evidence="9" id="KW-1185">Reference proteome</keyword>
<dbReference type="KEGG" id="taqu:KDW03_03595"/>
<keyword evidence="3" id="KW-1003">Cell membrane</keyword>
<dbReference type="GO" id="GO:0016887">
    <property type="term" value="F:ATP hydrolysis activity"/>
    <property type="evidence" value="ECO:0007669"/>
    <property type="project" value="InterPro"/>
</dbReference>
<dbReference type="SUPFAM" id="SSF52540">
    <property type="entry name" value="P-loop containing nucleoside triphosphate hydrolases"/>
    <property type="match status" value="1"/>
</dbReference>
<evidence type="ECO:0000256" key="2">
    <source>
        <dbReference type="ARBA" id="ARBA00022448"/>
    </source>
</evidence>
<reference evidence="8" key="1">
    <citation type="submission" date="2021-04" db="EMBL/GenBank/DDBJ databases">
        <authorList>
            <person name="Postec A."/>
        </authorList>
    </citation>
    <scope>NUCLEOTIDE SEQUENCE</scope>
    <source>
        <strain evidence="8">F1F22</strain>
    </source>
</reference>
<dbReference type="SMART" id="SM00382">
    <property type="entry name" value="AAA"/>
    <property type="match status" value="1"/>
</dbReference>
<keyword evidence="5 8" id="KW-0067">ATP-binding</keyword>
<keyword evidence="6" id="KW-0472">Membrane</keyword>
<dbReference type="PROSITE" id="PS00211">
    <property type="entry name" value="ABC_TRANSPORTER_1"/>
    <property type="match status" value="1"/>
</dbReference>
<accession>A0AAX3BFR9</accession>
<dbReference type="PANTHER" id="PTHR42788">
    <property type="entry name" value="TAURINE IMPORT ATP-BINDING PROTEIN-RELATED"/>
    <property type="match status" value="1"/>
</dbReference>
<sequence length="267" mass="30593">MIELQNITHVFYPGTPDERIALKNLSLKVNKGDFITIIGSNGAGKTTLFNLIAGTYRPSQGRILINDIDVTNTPEYKRAKYIGRIFQNPLLGTASNMSLEDNMMICYRKGFKWPVVSLNHAMREKFRKELEKLQMGLEHRMKDNLALFSGGQRQALTLLMMVLSRPELILLDEHTAALDPKNASKILALTKEFIEEYQLTAMMITHNMTQAIEYGNRLLMMDEGEIILDISGEEKKNLTVEDLVEQFHRLRQKSYEDDRALLSEKKP</sequence>
<dbReference type="RefSeq" id="WP_271436028.1">
    <property type="nucleotide sequence ID" value="NZ_CP073355.1"/>
</dbReference>
<dbReference type="InterPro" id="IPR027417">
    <property type="entry name" value="P-loop_NTPase"/>
</dbReference>
<keyword evidence="4" id="KW-0547">Nucleotide-binding</keyword>
<evidence type="ECO:0000256" key="1">
    <source>
        <dbReference type="ARBA" id="ARBA00004202"/>
    </source>
</evidence>
<protein>
    <submittedName>
        <fullName evidence="8">ATP-binding cassette domain-containing protein</fullName>
    </submittedName>
</protein>
<evidence type="ECO:0000256" key="4">
    <source>
        <dbReference type="ARBA" id="ARBA00022741"/>
    </source>
</evidence>
<dbReference type="InterPro" id="IPR003593">
    <property type="entry name" value="AAA+_ATPase"/>
</dbReference>
<evidence type="ECO:0000256" key="6">
    <source>
        <dbReference type="ARBA" id="ARBA00023136"/>
    </source>
</evidence>
<dbReference type="PANTHER" id="PTHR42788:SF7">
    <property type="entry name" value="NITRATE ABC TRANSPORTER ATP-BINDING PROTEIN"/>
    <property type="match status" value="1"/>
</dbReference>
<evidence type="ECO:0000259" key="7">
    <source>
        <dbReference type="PROSITE" id="PS50893"/>
    </source>
</evidence>
<evidence type="ECO:0000256" key="5">
    <source>
        <dbReference type="ARBA" id="ARBA00022840"/>
    </source>
</evidence>
<dbReference type="InterPro" id="IPR017871">
    <property type="entry name" value="ABC_transporter-like_CS"/>
</dbReference>
<feature type="domain" description="ABC transporter" evidence="7">
    <location>
        <begin position="2"/>
        <end position="248"/>
    </location>
</feature>
<dbReference type="GO" id="GO:0005886">
    <property type="term" value="C:plasma membrane"/>
    <property type="evidence" value="ECO:0007669"/>
    <property type="project" value="UniProtKB-SubCell"/>
</dbReference>
<dbReference type="InterPro" id="IPR050166">
    <property type="entry name" value="ABC_transporter_ATP-bind"/>
</dbReference>
<comment type="subcellular location">
    <subcellularLocation>
        <location evidence="1">Cell membrane</location>
        <topology evidence="1">Peripheral membrane protein</topology>
    </subcellularLocation>
</comment>
<proteinExistence type="predicted"/>
<dbReference type="Pfam" id="PF00005">
    <property type="entry name" value="ABC_tran"/>
    <property type="match status" value="1"/>
</dbReference>
<gene>
    <name evidence="8" type="ORF">KDW03_03595</name>
</gene>
<dbReference type="Gene3D" id="3.40.50.300">
    <property type="entry name" value="P-loop containing nucleotide triphosphate hydrolases"/>
    <property type="match status" value="1"/>
</dbReference>